<keyword evidence="3" id="KW-0687">Ribonucleoprotein</keyword>
<dbReference type="InterPro" id="IPR012606">
    <property type="entry name" value="Ribosomal_uS15_N"/>
</dbReference>
<proteinExistence type="inferred from homology"/>
<dbReference type="SUPFAM" id="SSF47060">
    <property type="entry name" value="S15/NS1 RNA-binding domain"/>
    <property type="match status" value="1"/>
</dbReference>
<organism evidence="6">
    <name type="scientific">hydrocarbon metagenome</name>
    <dbReference type="NCBI Taxonomy" id="938273"/>
    <lineage>
        <taxon>unclassified sequences</taxon>
        <taxon>metagenomes</taxon>
        <taxon>ecological metagenomes</taxon>
    </lineage>
</organism>
<evidence type="ECO:0000256" key="4">
    <source>
        <dbReference type="SAM" id="MobiDB-lite"/>
    </source>
</evidence>
<evidence type="ECO:0000313" key="6">
    <source>
        <dbReference type="EMBL" id="KUG20847.1"/>
    </source>
</evidence>
<dbReference type="AlphaFoldDB" id="A0A0W8FIV5"/>
<dbReference type="HAMAP" id="MF_01343_A">
    <property type="entry name" value="Ribosomal_uS15_A"/>
    <property type="match status" value="1"/>
</dbReference>
<dbReference type="Pfam" id="PF00312">
    <property type="entry name" value="Ribosomal_S15"/>
    <property type="match status" value="1"/>
</dbReference>
<comment type="similarity">
    <text evidence="1">Belongs to the universal ribosomal protein uS15 family.</text>
</comment>
<comment type="caution">
    <text evidence="6">The sequence shown here is derived from an EMBL/GenBank/DDBJ whole genome shotgun (WGS) entry which is preliminary data.</text>
</comment>
<dbReference type="CDD" id="cd00353">
    <property type="entry name" value="Ribosomal_S15p_S13e"/>
    <property type="match status" value="1"/>
</dbReference>
<evidence type="ECO:0000256" key="3">
    <source>
        <dbReference type="ARBA" id="ARBA00023274"/>
    </source>
</evidence>
<dbReference type="PANTHER" id="PTHR11885:SF6">
    <property type="entry name" value="SMALL RIBOSOMAL SUBUNIT PROTEIN US15"/>
    <property type="match status" value="1"/>
</dbReference>
<evidence type="ECO:0000256" key="2">
    <source>
        <dbReference type="ARBA" id="ARBA00022980"/>
    </source>
</evidence>
<dbReference type="InterPro" id="IPR023029">
    <property type="entry name" value="Ribosomal_uS15_arc_euk"/>
</dbReference>
<evidence type="ECO:0000259" key="5">
    <source>
        <dbReference type="SMART" id="SM01386"/>
    </source>
</evidence>
<feature type="domain" description="Small ribosomal subunit protein uS15 N-terminal" evidence="5">
    <location>
        <begin position="1"/>
        <end position="60"/>
    </location>
</feature>
<dbReference type="Pfam" id="PF08069">
    <property type="entry name" value="Ribosomal_S13_N"/>
    <property type="match status" value="1"/>
</dbReference>
<sequence length="152" mass="17689">MARMHARRRGTSGSVRPNRQEPPEWSNTDVREIEKVIVDLRRNGMSSSEIGLVLRDSYGVPDVKLATGKRIAEIIREQGLESEIPEDLRNLMEKALGMRKHLSENKKDLHNKRQLQLTESKVRRLVRYYVRSGRLPEGWTYRPETAEIILSR</sequence>
<protein>
    <submittedName>
        <fullName evidence="6">Ssu ribosomal protein s13e (S15p)</fullName>
    </submittedName>
</protein>
<dbReference type="SMART" id="SM01386">
    <property type="entry name" value="Ribosomal_S13_N"/>
    <property type="match status" value="1"/>
</dbReference>
<dbReference type="GO" id="GO:0022627">
    <property type="term" value="C:cytosolic small ribosomal subunit"/>
    <property type="evidence" value="ECO:0007669"/>
    <property type="project" value="TreeGrafter"/>
</dbReference>
<dbReference type="InterPro" id="IPR009068">
    <property type="entry name" value="uS15_NS1_RNA-bd_sf"/>
</dbReference>
<dbReference type="GO" id="GO:0006412">
    <property type="term" value="P:translation"/>
    <property type="evidence" value="ECO:0007669"/>
    <property type="project" value="InterPro"/>
</dbReference>
<keyword evidence="2 6" id="KW-0689">Ribosomal protein</keyword>
<feature type="compositionally biased region" description="Basic residues" evidence="4">
    <location>
        <begin position="1"/>
        <end position="10"/>
    </location>
</feature>
<dbReference type="EMBL" id="LNQE01001134">
    <property type="protein sequence ID" value="KUG20847.1"/>
    <property type="molecule type" value="Genomic_DNA"/>
</dbReference>
<dbReference type="GO" id="GO:0003735">
    <property type="term" value="F:structural constituent of ribosome"/>
    <property type="evidence" value="ECO:0007669"/>
    <property type="project" value="InterPro"/>
</dbReference>
<accession>A0A0W8FIV5</accession>
<reference evidence="6" key="1">
    <citation type="journal article" date="2015" name="Proc. Natl. Acad. Sci. U.S.A.">
        <title>Networks of energetic and metabolic interactions define dynamics in microbial communities.</title>
        <authorList>
            <person name="Embree M."/>
            <person name="Liu J.K."/>
            <person name="Al-Bassam M.M."/>
            <person name="Zengler K."/>
        </authorList>
    </citation>
    <scope>NUCLEOTIDE SEQUENCE</scope>
</reference>
<dbReference type="Gene3D" id="4.10.860.130">
    <property type="match status" value="1"/>
</dbReference>
<dbReference type="Gene3D" id="1.10.287.10">
    <property type="entry name" value="S15/NS1, RNA-binding"/>
    <property type="match status" value="1"/>
</dbReference>
<dbReference type="SMART" id="SM01387">
    <property type="entry name" value="Ribosomal_S15"/>
    <property type="match status" value="1"/>
</dbReference>
<evidence type="ECO:0000256" key="1">
    <source>
        <dbReference type="ARBA" id="ARBA00008434"/>
    </source>
</evidence>
<dbReference type="PANTHER" id="PTHR11885">
    <property type="entry name" value="RIBOSOMAL PROTEIN S15P/S13E"/>
    <property type="match status" value="1"/>
</dbReference>
<feature type="region of interest" description="Disordered" evidence="4">
    <location>
        <begin position="1"/>
        <end position="27"/>
    </location>
</feature>
<gene>
    <name evidence="6" type="ORF">ASZ90_009407</name>
</gene>
<name>A0A0W8FIV5_9ZZZZ</name>
<dbReference type="FunFam" id="1.10.287.10:FF:000003">
    <property type="entry name" value="40S ribosomal protein S13"/>
    <property type="match status" value="1"/>
</dbReference>
<dbReference type="NCBIfam" id="NF006331">
    <property type="entry name" value="PRK08561.1"/>
    <property type="match status" value="1"/>
</dbReference>
<dbReference type="InterPro" id="IPR000589">
    <property type="entry name" value="Ribosomal_uS15"/>
</dbReference>
<dbReference type="GO" id="GO:0070181">
    <property type="term" value="F:small ribosomal subunit rRNA binding"/>
    <property type="evidence" value="ECO:0007669"/>
    <property type="project" value="TreeGrafter"/>
</dbReference>
<dbReference type="PROSITE" id="PS00362">
    <property type="entry name" value="RIBOSOMAL_S15"/>
    <property type="match status" value="1"/>
</dbReference>